<feature type="region of interest" description="Disordered" evidence="1">
    <location>
        <begin position="84"/>
        <end position="107"/>
    </location>
</feature>
<sequence>MFRLHNEAEEATGFGGTHRPPTEIGAVDAVSHPPKAEHSQQTTPTPHAGTSLDSEREFGDAVNIRNTGGSRKYWLANVTPPTARTRRLGSGPTRRAHESTCIAGSVL</sequence>
<dbReference type="AlphaFoldDB" id="A0A1D1VR57"/>
<evidence type="ECO:0000313" key="2">
    <source>
        <dbReference type="EMBL" id="GAV02673.1"/>
    </source>
</evidence>
<protein>
    <submittedName>
        <fullName evidence="2">Uncharacterized protein</fullName>
    </submittedName>
</protein>
<evidence type="ECO:0000313" key="3">
    <source>
        <dbReference type="Proteomes" id="UP000186922"/>
    </source>
</evidence>
<dbReference type="Proteomes" id="UP000186922">
    <property type="component" value="Unassembled WGS sequence"/>
</dbReference>
<gene>
    <name evidence="2" type="primary">RvY_13209-1</name>
    <name evidence="2" type="synonym">RvY_13209.1</name>
    <name evidence="2" type="ORF">RvY_13209</name>
</gene>
<proteinExistence type="predicted"/>
<evidence type="ECO:0000256" key="1">
    <source>
        <dbReference type="SAM" id="MobiDB-lite"/>
    </source>
</evidence>
<reference evidence="2 3" key="1">
    <citation type="journal article" date="2016" name="Nat. Commun.">
        <title>Extremotolerant tardigrade genome and improved radiotolerance of human cultured cells by tardigrade-unique protein.</title>
        <authorList>
            <person name="Hashimoto T."/>
            <person name="Horikawa D.D."/>
            <person name="Saito Y."/>
            <person name="Kuwahara H."/>
            <person name="Kozuka-Hata H."/>
            <person name="Shin-I T."/>
            <person name="Minakuchi Y."/>
            <person name="Ohishi K."/>
            <person name="Motoyama A."/>
            <person name="Aizu T."/>
            <person name="Enomoto A."/>
            <person name="Kondo K."/>
            <person name="Tanaka S."/>
            <person name="Hara Y."/>
            <person name="Koshikawa S."/>
            <person name="Sagara H."/>
            <person name="Miura T."/>
            <person name="Yokobori S."/>
            <person name="Miyagawa K."/>
            <person name="Suzuki Y."/>
            <person name="Kubo T."/>
            <person name="Oyama M."/>
            <person name="Kohara Y."/>
            <person name="Fujiyama A."/>
            <person name="Arakawa K."/>
            <person name="Katayama T."/>
            <person name="Toyoda A."/>
            <person name="Kunieda T."/>
        </authorList>
    </citation>
    <scope>NUCLEOTIDE SEQUENCE [LARGE SCALE GENOMIC DNA]</scope>
    <source>
        <strain evidence="2 3">YOKOZUNA-1</strain>
    </source>
</reference>
<feature type="region of interest" description="Disordered" evidence="1">
    <location>
        <begin position="1"/>
        <end position="56"/>
    </location>
</feature>
<comment type="caution">
    <text evidence="2">The sequence shown here is derived from an EMBL/GenBank/DDBJ whole genome shotgun (WGS) entry which is preliminary data.</text>
</comment>
<accession>A0A1D1VR57</accession>
<keyword evidence="3" id="KW-1185">Reference proteome</keyword>
<dbReference type="EMBL" id="BDGG01000008">
    <property type="protein sequence ID" value="GAV02673.1"/>
    <property type="molecule type" value="Genomic_DNA"/>
</dbReference>
<name>A0A1D1VR57_RAMVA</name>
<organism evidence="2 3">
    <name type="scientific">Ramazzottius varieornatus</name>
    <name type="common">Water bear</name>
    <name type="synonym">Tardigrade</name>
    <dbReference type="NCBI Taxonomy" id="947166"/>
    <lineage>
        <taxon>Eukaryota</taxon>
        <taxon>Metazoa</taxon>
        <taxon>Ecdysozoa</taxon>
        <taxon>Tardigrada</taxon>
        <taxon>Eutardigrada</taxon>
        <taxon>Parachela</taxon>
        <taxon>Hypsibioidea</taxon>
        <taxon>Ramazzottiidae</taxon>
        <taxon>Ramazzottius</taxon>
    </lineage>
</organism>